<evidence type="ECO:0000256" key="3">
    <source>
        <dbReference type="ARBA" id="ARBA00022448"/>
    </source>
</evidence>
<dbReference type="AlphaFoldDB" id="A0A183IFT1"/>
<sequence length="98" mass="11118">MKVFKPGKQKGSPQPVVRTVDMPYSMQVYAIRLALKALESKISECEMAVYIKSQFDRSYGPGWMCIVGRSFGSYVSYAFGCFMFFELGNEAFQLFKAP</sequence>
<dbReference type="PANTHER" id="PTHR11886:SF35">
    <property type="entry name" value="DYNEIN LIGHT CHAIN"/>
    <property type="match status" value="1"/>
</dbReference>
<dbReference type="Pfam" id="PF01221">
    <property type="entry name" value="Dynein_light"/>
    <property type="match status" value="1"/>
</dbReference>
<dbReference type="InterPro" id="IPR037177">
    <property type="entry name" value="DLC_sf"/>
</dbReference>
<keyword evidence="9" id="KW-0539">Nucleus</keyword>
<evidence type="ECO:0000256" key="8">
    <source>
        <dbReference type="ARBA" id="ARBA00023212"/>
    </source>
</evidence>
<dbReference type="WBParaSite" id="SBAD_0000259201-mRNA-1">
    <property type="protein sequence ID" value="SBAD_0000259201-mRNA-1"/>
    <property type="gene ID" value="SBAD_0000259201"/>
</dbReference>
<evidence type="ECO:0000256" key="1">
    <source>
        <dbReference type="ARBA" id="ARBA00004123"/>
    </source>
</evidence>
<dbReference type="Gene3D" id="3.30.740.10">
    <property type="entry name" value="Protein Inhibitor Of Neuronal Nitric Oxide Synthase"/>
    <property type="match status" value="1"/>
</dbReference>
<evidence type="ECO:0000313" key="13">
    <source>
        <dbReference type="WBParaSite" id="SBAD_0000259201-mRNA-1"/>
    </source>
</evidence>
<comment type="subcellular location">
    <subcellularLocation>
        <location evidence="2 10">Cytoplasm</location>
        <location evidence="2 10">Cytoskeleton</location>
    </subcellularLocation>
    <subcellularLocation>
        <location evidence="1">Nucleus</location>
    </subcellularLocation>
</comment>
<reference evidence="13" key="1">
    <citation type="submission" date="2016-06" db="UniProtKB">
        <authorList>
            <consortium name="WormBaseParasite"/>
        </authorList>
    </citation>
    <scope>IDENTIFICATION</scope>
</reference>
<keyword evidence="3" id="KW-0813">Transport</keyword>
<dbReference type="SUPFAM" id="SSF54648">
    <property type="entry name" value="DLC"/>
    <property type="match status" value="1"/>
</dbReference>
<proteinExistence type="inferred from homology"/>
<keyword evidence="4 10" id="KW-0963">Cytoplasm</keyword>
<evidence type="ECO:0000256" key="6">
    <source>
        <dbReference type="ARBA" id="ARBA00022816"/>
    </source>
</evidence>
<accession>A0A183IFT1</accession>
<dbReference type="SMART" id="SM01375">
    <property type="entry name" value="Dynein_light"/>
    <property type="match status" value="1"/>
</dbReference>
<keyword evidence="10" id="KW-0243">Dynein</keyword>
<dbReference type="GO" id="GO:0005874">
    <property type="term" value="C:microtubule"/>
    <property type="evidence" value="ECO:0007669"/>
    <property type="project" value="UniProtKB-KW"/>
</dbReference>
<evidence type="ECO:0000256" key="10">
    <source>
        <dbReference type="RuleBase" id="RU365010"/>
    </source>
</evidence>
<organism evidence="13">
    <name type="scientific">Soboliphyme baturini</name>
    <dbReference type="NCBI Taxonomy" id="241478"/>
    <lineage>
        <taxon>Eukaryota</taxon>
        <taxon>Metazoa</taxon>
        <taxon>Ecdysozoa</taxon>
        <taxon>Nematoda</taxon>
        <taxon>Enoplea</taxon>
        <taxon>Dorylaimia</taxon>
        <taxon>Dioctophymatida</taxon>
        <taxon>Dioctophymatoidea</taxon>
        <taxon>Soboliphymatidae</taxon>
        <taxon>Soboliphyme</taxon>
    </lineage>
</organism>
<gene>
    <name evidence="11" type="ORF">SBAD_LOCUS2475</name>
</gene>
<dbReference type="GO" id="GO:0045505">
    <property type="term" value="F:dynein intermediate chain binding"/>
    <property type="evidence" value="ECO:0007669"/>
    <property type="project" value="TreeGrafter"/>
</dbReference>
<evidence type="ECO:0000256" key="9">
    <source>
        <dbReference type="ARBA" id="ARBA00023242"/>
    </source>
</evidence>
<dbReference type="GO" id="GO:0005634">
    <property type="term" value="C:nucleus"/>
    <property type="evidence" value="ECO:0007669"/>
    <property type="project" value="UniProtKB-SubCell"/>
</dbReference>
<keyword evidence="5 10" id="KW-0493">Microtubule</keyword>
<dbReference type="GO" id="GO:0007017">
    <property type="term" value="P:microtubule-based process"/>
    <property type="evidence" value="ECO:0007669"/>
    <property type="project" value="InterPro"/>
</dbReference>
<keyword evidence="8 10" id="KW-0206">Cytoskeleton</keyword>
<dbReference type="PANTHER" id="PTHR11886">
    <property type="entry name" value="DYNEIN LIGHT CHAIN"/>
    <property type="match status" value="1"/>
</dbReference>
<comment type="similarity">
    <text evidence="10">Belongs to the dynein light chain family.</text>
</comment>
<name>A0A183IFT1_9BILA</name>
<dbReference type="EMBL" id="UZAM01007244">
    <property type="protein sequence ID" value="VDO97734.1"/>
    <property type="molecule type" value="Genomic_DNA"/>
</dbReference>
<keyword evidence="6" id="KW-0509">mRNA transport</keyword>
<protein>
    <recommendedName>
        <fullName evidence="10">Dynein light chain</fullName>
    </recommendedName>
</protein>
<evidence type="ECO:0000256" key="4">
    <source>
        <dbReference type="ARBA" id="ARBA00022490"/>
    </source>
</evidence>
<evidence type="ECO:0000256" key="2">
    <source>
        <dbReference type="ARBA" id="ARBA00004245"/>
    </source>
</evidence>
<evidence type="ECO:0000256" key="7">
    <source>
        <dbReference type="ARBA" id="ARBA00022927"/>
    </source>
</evidence>
<keyword evidence="12" id="KW-1185">Reference proteome</keyword>
<keyword evidence="10" id="KW-0505">Motor protein</keyword>
<dbReference type="FunFam" id="3.30.740.10:FF:000005">
    <property type="entry name" value="Dynein light chain"/>
    <property type="match status" value="1"/>
</dbReference>
<dbReference type="InterPro" id="IPR001372">
    <property type="entry name" value="Dynein_light_chain_typ-1/2"/>
</dbReference>
<dbReference type="Proteomes" id="UP000270296">
    <property type="component" value="Unassembled WGS sequence"/>
</dbReference>
<dbReference type="GO" id="GO:0015031">
    <property type="term" value="P:protein transport"/>
    <property type="evidence" value="ECO:0007669"/>
    <property type="project" value="UniProtKB-KW"/>
</dbReference>
<dbReference type="OrthoDB" id="10033309at2759"/>
<evidence type="ECO:0000313" key="11">
    <source>
        <dbReference type="EMBL" id="VDO97734.1"/>
    </source>
</evidence>
<keyword evidence="7" id="KW-0653">Protein transport</keyword>
<dbReference type="GO" id="GO:0051028">
    <property type="term" value="P:mRNA transport"/>
    <property type="evidence" value="ECO:0007669"/>
    <property type="project" value="UniProtKB-KW"/>
</dbReference>
<evidence type="ECO:0000313" key="12">
    <source>
        <dbReference type="Proteomes" id="UP000270296"/>
    </source>
</evidence>
<evidence type="ECO:0000256" key="5">
    <source>
        <dbReference type="ARBA" id="ARBA00022701"/>
    </source>
</evidence>
<dbReference type="GO" id="GO:0005868">
    <property type="term" value="C:cytoplasmic dynein complex"/>
    <property type="evidence" value="ECO:0007669"/>
    <property type="project" value="TreeGrafter"/>
</dbReference>
<reference evidence="11 12" key="2">
    <citation type="submission" date="2018-11" db="EMBL/GenBank/DDBJ databases">
        <authorList>
            <consortium name="Pathogen Informatics"/>
        </authorList>
    </citation>
    <scope>NUCLEOTIDE SEQUENCE [LARGE SCALE GENOMIC DNA]</scope>
</reference>